<evidence type="ECO:0000256" key="1">
    <source>
        <dbReference type="SAM" id="SignalP"/>
    </source>
</evidence>
<accession>A0A2P2MIR6</accession>
<organism evidence="2">
    <name type="scientific">Rhizophora mucronata</name>
    <name type="common">Asiatic mangrove</name>
    <dbReference type="NCBI Taxonomy" id="61149"/>
    <lineage>
        <taxon>Eukaryota</taxon>
        <taxon>Viridiplantae</taxon>
        <taxon>Streptophyta</taxon>
        <taxon>Embryophyta</taxon>
        <taxon>Tracheophyta</taxon>
        <taxon>Spermatophyta</taxon>
        <taxon>Magnoliopsida</taxon>
        <taxon>eudicotyledons</taxon>
        <taxon>Gunneridae</taxon>
        <taxon>Pentapetalae</taxon>
        <taxon>rosids</taxon>
        <taxon>fabids</taxon>
        <taxon>Malpighiales</taxon>
        <taxon>Rhizophoraceae</taxon>
        <taxon>Rhizophora</taxon>
    </lineage>
</organism>
<evidence type="ECO:0000313" key="2">
    <source>
        <dbReference type="EMBL" id="MBX30118.1"/>
    </source>
</evidence>
<name>A0A2P2MIR6_RHIMU</name>
<reference evidence="2" key="1">
    <citation type="submission" date="2018-02" db="EMBL/GenBank/DDBJ databases">
        <title>Rhizophora mucronata_Transcriptome.</title>
        <authorList>
            <person name="Meera S.P."/>
            <person name="Sreeshan A."/>
            <person name="Augustine A."/>
        </authorList>
    </citation>
    <scope>NUCLEOTIDE SEQUENCE</scope>
    <source>
        <tissue evidence="2">Leaf</tissue>
    </source>
</reference>
<keyword evidence="1" id="KW-0732">Signal</keyword>
<feature type="chain" id="PRO_5015191724" evidence="1">
    <location>
        <begin position="18"/>
        <end position="52"/>
    </location>
</feature>
<dbReference type="AlphaFoldDB" id="A0A2P2MIR6"/>
<sequence>MSFLHSLSILFLPPIMSIPSKVSQHLPIKEKKRATWWPIWWLMRNIKFLIIT</sequence>
<proteinExistence type="predicted"/>
<feature type="signal peptide" evidence="1">
    <location>
        <begin position="1"/>
        <end position="17"/>
    </location>
</feature>
<dbReference type="EMBL" id="GGEC01049634">
    <property type="protein sequence ID" value="MBX30118.1"/>
    <property type="molecule type" value="Transcribed_RNA"/>
</dbReference>
<protein>
    <submittedName>
        <fullName evidence="2">Uncharacterized protein MANES_06G012800</fullName>
    </submittedName>
</protein>